<accession>A0A9X2DAU5</accession>
<reference evidence="1" key="1">
    <citation type="submission" date="2022-05" db="EMBL/GenBank/DDBJ databases">
        <authorList>
            <person name="Tuo L."/>
        </authorList>
    </citation>
    <scope>NUCLEOTIDE SEQUENCE</scope>
    <source>
        <strain evidence="1">BSK12Z-4</strain>
    </source>
</reference>
<dbReference type="AlphaFoldDB" id="A0A9X2DAU5"/>
<dbReference type="Proteomes" id="UP001139485">
    <property type="component" value="Unassembled WGS sequence"/>
</dbReference>
<organism evidence="1 2">
    <name type="scientific">Nocardioides bruguierae</name>
    <dbReference type="NCBI Taxonomy" id="2945102"/>
    <lineage>
        <taxon>Bacteria</taxon>
        <taxon>Bacillati</taxon>
        <taxon>Actinomycetota</taxon>
        <taxon>Actinomycetes</taxon>
        <taxon>Propionibacteriales</taxon>
        <taxon>Nocardioidaceae</taxon>
        <taxon>Nocardioides</taxon>
    </lineage>
</organism>
<keyword evidence="2" id="KW-1185">Reference proteome</keyword>
<evidence type="ECO:0000313" key="1">
    <source>
        <dbReference type="EMBL" id="MCM0622336.1"/>
    </source>
</evidence>
<evidence type="ECO:0000313" key="2">
    <source>
        <dbReference type="Proteomes" id="UP001139485"/>
    </source>
</evidence>
<dbReference type="EMBL" id="JAMOIL010000032">
    <property type="protein sequence ID" value="MCM0622336.1"/>
    <property type="molecule type" value="Genomic_DNA"/>
</dbReference>
<proteinExistence type="predicted"/>
<gene>
    <name evidence="1" type="ORF">M8330_18745</name>
</gene>
<name>A0A9X2DAU5_9ACTN</name>
<sequence length="295" mass="31537">MLSIVAAEAPSVDHAVLEQWLKDASYVEGAHRVTVAWLRSRLPGYPRLPAPQLARGTPLTTDEFTYRLPWTREEFAAGLQFQDPPTEPLQALGAPEQLAAHAGEAARRLARALAGTAQWQRLRVSDAALSSSDRAQLTAARQAVADLLKSAAVDAHEPELAIPRHSYRQQVVSDRVGALTGPAREYADSFDAADRLVELAASDVFGQLAVYGAVDLTGVTDVAAHGVGSGTVEFTVEDTVHLDSGSVCWLDDPLLPDAVHLTSLNFRFDQAEGVRVQAAGQLLVGTAAVWPKPAP</sequence>
<dbReference type="RefSeq" id="WP_250828560.1">
    <property type="nucleotide sequence ID" value="NZ_JAMOIL010000032.1"/>
</dbReference>
<comment type="caution">
    <text evidence="1">The sequence shown here is derived from an EMBL/GenBank/DDBJ whole genome shotgun (WGS) entry which is preliminary data.</text>
</comment>
<protein>
    <submittedName>
        <fullName evidence="1">Uncharacterized protein</fullName>
    </submittedName>
</protein>